<keyword evidence="10" id="KW-1185">Reference proteome</keyword>
<feature type="transmembrane region" description="Helical" evidence="7">
    <location>
        <begin position="104"/>
        <end position="122"/>
    </location>
</feature>
<feature type="chain" id="PRO_5011020149" description="Cytochrome c-type biogenesis protein" evidence="7">
    <location>
        <begin position="22"/>
        <end position="134"/>
    </location>
</feature>
<accession>A0A0W0UA69</accession>
<keyword evidence="7" id="KW-0812">Transmembrane</keyword>
<evidence type="ECO:0000256" key="4">
    <source>
        <dbReference type="ARBA" id="ARBA00022729"/>
    </source>
</evidence>
<keyword evidence="7" id="KW-1133">Transmembrane helix</keyword>
<gene>
    <name evidence="9" type="primary">ccmH</name>
    <name evidence="9" type="ORF">Lgee_0032</name>
</gene>
<organism evidence="9 10">
    <name type="scientific">Legionella geestiana</name>
    <dbReference type="NCBI Taxonomy" id="45065"/>
    <lineage>
        <taxon>Bacteria</taxon>
        <taxon>Pseudomonadati</taxon>
        <taxon>Pseudomonadota</taxon>
        <taxon>Gammaproteobacteria</taxon>
        <taxon>Legionellales</taxon>
        <taxon>Legionellaceae</taxon>
        <taxon>Legionella</taxon>
    </lineage>
</organism>
<comment type="function">
    <text evidence="7">Possible subunit of a heme lyase.</text>
</comment>
<evidence type="ECO:0000313" key="10">
    <source>
        <dbReference type="Proteomes" id="UP000054785"/>
    </source>
</evidence>
<keyword evidence="7" id="KW-0472">Membrane</keyword>
<dbReference type="STRING" id="45065.Lgee_0032"/>
<proteinExistence type="inferred from homology"/>
<evidence type="ECO:0000313" key="9">
    <source>
        <dbReference type="EMBL" id="KTD04848.1"/>
    </source>
</evidence>
<dbReference type="Gene3D" id="1.10.8.640">
    <property type="entry name" value="Cytochrome C biogenesis protein"/>
    <property type="match status" value="1"/>
</dbReference>
<dbReference type="Pfam" id="PF03918">
    <property type="entry name" value="CcmH"/>
    <property type="match status" value="1"/>
</dbReference>
<dbReference type="FunFam" id="1.10.8.640:FF:000001">
    <property type="entry name" value="Cytochrome c-type biogenesis protein"/>
    <property type="match status" value="1"/>
</dbReference>
<comment type="caution">
    <text evidence="9">The sequence shown here is derived from an EMBL/GenBank/DDBJ whole genome shotgun (WGS) entry which is preliminary data.</text>
</comment>
<name>A0A0W0UA69_9GAMM</name>
<dbReference type="InterPro" id="IPR005616">
    <property type="entry name" value="CcmH/CycL/Ccl2/NrfF_N"/>
</dbReference>
<evidence type="ECO:0000256" key="3">
    <source>
        <dbReference type="ARBA" id="ARBA00022723"/>
    </source>
</evidence>
<reference evidence="9 10" key="1">
    <citation type="submission" date="2015-11" db="EMBL/GenBank/DDBJ databases">
        <title>Genomic analysis of 38 Legionella species identifies large and diverse effector repertoires.</title>
        <authorList>
            <person name="Burstein D."/>
            <person name="Amaro F."/>
            <person name="Zusman T."/>
            <person name="Lifshitz Z."/>
            <person name="Cohen O."/>
            <person name="Gilbert J.A."/>
            <person name="Pupko T."/>
            <person name="Shuman H.A."/>
            <person name="Segal G."/>
        </authorList>
    </citation>
    <scope>NUCLEOTIDE SEQUENCE [LARGE SCALE GENOMIC DNA]</scope>
    <source>
        <strain evidence="9 10">ATCC 49504</strain>
    </source>
</reference>
<keyword evidence="2 7" id="KW-0349">Heme</keyword>
<evidence type="ECO:0000256" key="2">
    <source>
        <dbReference type="ARBA" id="ARBA00022617"/>
    </source>
</evidence>
<dbReference type="InterPro" id="IPR051263">
    <property type="entry name" value="C-type_cytochrome_biogenesis"/>
</dbReference>
<sequence length="134" mass="15260">MKRLILLMSAVLMFCTLSATASPRYAFANSTEEARFVSLLRDLRCLVCQNQDLADSNSAFAEDLREVVYEHLQAGESDAQIVDYLVARFGDFIRFKPPFNPVTALLWTGPLLFLTAGFWMVMRHFRRQPDDASC</sequence>
<comment type="similarity">
    <text evidence="1 7">Belongs to the CcmH/CycL/Ccl2/NrfF family.</text>
</comment>
<dbReference type="AlphaFoldDB" id="A0A0W0UA69"/>
<dbReference type="PATRIC" id="fig|45065.4.peg.34"/>
<dbReference type="InterPro" id="IPR038297">
    <property type="entry name" value="CcmH/CycL/NrfF/Ccl2_sf"/>
</dbReference>
<feature type="signal peptide" evidence="7">
    <location>
        <begin position="1"/>
        <end position="21"/>
    </location>
</feature>
<dbReference type="EMBL" id="LNYC01000001">
    <property type="protein sequence ID" value="KTD04848.1"/>
    <property type="molecule type" value="Genomic_DNA"/>
</dbReference>
<dbReference type="RefSeq" id="WP_028387212.1">
    <property type="nucleotide sequence ID" value="NZ_CAAAHN010000003.1"/>
</dbReference>
<evidence type="ECO:0000256" key="1">
    <source>
        <dbReference type="ARBA" id="ARBA00010342"/>
    </source>
</evidence>
<dbReference type="GO" id="GO:0017004">
    <property type="term" value="P:cytochrome complex assembly"/>
    <property type="evidence" value="ECO:0007669"/>
    <property type="project" value="UniProtKB-KW"/>
</dbReference>
<dbReference type="GO" id="GO:0005886">
    <property type="term" value="C:plasma membrane"/>
    <property type="evidence" value="ECO:0007669"/>
    <property type="project" value="TreeGrafter"/>
</dbReference>
<keyword evidence="5" id="KW-0201">Cytochrome c-type biogenesis</keyword>
<dbReference type="PANTHER" id="PTHR47870:SF1">
    <property type="entry name" value="CYTOCHROME C-TYPE BIOGENESIS PROTEIN CCMH"/>
    <property type="match status" value="1"/>
</dbReference>
<keyword evidence="4 7" id="KW-0732">Signal</keyword>
<dbReference type="CDD" id="cd16378">
    <property type="entry name" value="CcmH_N"/>
    <property type="match status" value="1"/>
</dbReference>
<dbReference type="GO" id="GO:0046872">
    <property type="term" value="F:metal ion binding"/>
    <property type="evidence" value="ECO:0007669"/>
    <property type="project" value="UniProtKB-KW"/>
</dbReference>
<evidence type="ECO:0000256" key="7">
    <source>
        <dbReference type="RuleBase" id="RU364112"/>
    </source>
</evidence>
<dbReference type="PANTHER" id="PTHR47870">
    <property type="entry name" value="CYTOCHROME C-TYPE BIOGENESIS PROTEIN CCMH"/>
    <property type="match status" value="1"/>
</dbReference>
<keyword evidence="3 7" id="KW-0479">Metal-binding</keyword>
<dbReference type="Proteomes" id="UP000054785">
    <property type="component" value="Unassembled WGS sequence"/>
</dbReference>
<evidence type="ECO:0000256" key="5">
    <source>
        <dbReference type="ARBA" id="ARBA00022748"/>
    </source>
</evidence>
<keyword evidence="6 7" id="KW-0408">Iron</keyword>
<evidence type="ECO:0000256" key="6">
    <source>
        <dbReference type="ARBA" id="ARBA00023004"/>
    </source>
</evidence>
<feature type="domain" description="CcmH/CycL/Ccl2/NrfF N-terminal" evidence="8">
    <location>
        <begin position="10"/>
        <end position="130"/>
    </location>
</feature>
<protein>
    <recommendedName>
        <fullName evidence="7">Cytochrome c-type biogenesis protein</fullName>
    </recommendedName>
</protein>
<evidence type="ECO:0000259" key="8">
    <source>
        <dbReference type="Pfam" id="PF03918"/>
    </source>
</evidence>